<reference evidence="1" key="1">
    <citation type="submission" date="2020-05" db="EMBL/GenBank/DDBJ databases">
        <authorList>
            <person name="Chiriac C."/>
            <person name="Salcher M."/>
            <person name="Ghai R."/>
            <person name="Kavagutti S V."/>
        </authorList>
    </citation>
    <scope>NUCLEOTIDE SEQUENCE</scope>
</reference>
<dbReference type="AlphaFoldDB" id="A0A6J7I340"/>
<evidence type="ECO:0000313" key="1">
    <source>
        <dbReference type="EMBL" id="CAB4925170.1"/>
    </source>
</evidence>
<protein>
    <submittedName>
        <fullName evidence="1">Unannotated protein</fullName>
    </submittedName>
</protein>
<name>A0A6J7I340_9ZZZZ</name>
<organism evidence="1">
    <name type="scientific">freshwater metagenome</name>
    <dbReference type="NCBI Taxonomy" id="449393"/>
    <lineage>
        <taxon>unclassified sequences</taxon>
        <taxon>metagenomes</taxon>
        <taxon>ecological metagenomes</taxon>
    </lineage>
</organism>
<accession>A0A6J7I340</accession>
<proteinExistence type="predicted"/>
<gene>
    <name evidence="1" type="ORF">UFOPK3472_03788</name>
</gene>
<sequence>MAAAMEKGMEVVEDLASSADAVALAAAASAPATSPSSSEFLACVAESRVAVRLFCAE</sequence>
<dbReference type="EMBL" id="CAFBLX010000405">
    <property type="protein sequence ID" value="CAB4925170.1"/>
    <property type="molecule type" value="Genomic_DNA"/>
</dbReference>